<dbReference type="Pfam" id="PF13966">
    <property type="entry name" value="zf-RVT"/>
    <property type="match status" value="1"/>
</dbReference>
<evidence type="ECO:0000313" key="3">
    <source>
        <dbReference type="EMBL" id="KAK6122558.1"/>
    </source>
</evidence>
<proteinExistence type="predicted"/>
<comment type="caution">
    <text evidence="3">The sequence shown here is derived from an EMBL/GenBank/DDBJ whole genome shotgun (WGS) entry which is preliminary data.</text>
</comment>
<dbReference type="CDD" id="cd06222">
    <property type="entry name" value="RNase_H_like"/>
    <property type="match status" value="1"/>
</dbReference>
<accession>A0ABR0UIW8</accession>
<reference evidence="3 4" key="1">
    <citation type="journal article" date="2021" name="Comput. Struct. Biotechnol. J.">
        <title>De novo genome assembly of the potent medicinal plant Rehmannia glutinosa using nanopore technology.</title>
        <authorList>
            <person name="Ma L."/>
            <person name="Dong C."/>
            <person name="Song C."/>
            <person name="Wang X."/>
            <person name="Zheng X."/>
            <person name="Niu Y."/>
            <person name="Chen S."/>
            <person name="Feng W."/>
        </authorList>
    </citation>
    <scope>NUCLEOTIDE SEQUENCE [LARGE SCALE GENOMIC DNA]</scope>
    <source>
        <strain evidence="3">DH-2019</strain>
    </source>
</reference>
<dbReference type="InterPro" id="IPR036397">
    <property type="entry name" value="RNaseH_sf"/>
</dbReference>
<dbReference type="InterPro" id="IPR044730">
    <property type="entry name" value="RNase_H-like_dom_plant"/>
</dbReference>
<dbReference type="InterPro" id="IPR002156">
    <property type="entry name" value="RNaseH_domain"/>
</dbReference>
<evidence type="ECO:0000259" key="2">
    <source>
        <dbReference type="Pfam" id="PF13966"/>
    </source>
</evidence>
<dbReference type="InterPro" id="IPR012337">
    <property type="entry name" value="RNaseH-like_sf"/>
</dbReference>
<evidence type="ECO:0000313" key="4">
    <source>
        <dbReference type="Proteomes" id="UP001318860"/>
    </source>
</evidence>
<dbReference type="PANTHER" id="PTHR47723:SF19">
    <property type="entry name" value="POLYNUCLEOTIDYL TRANSFERASE, RIBONUCLEASE H-LIKE SUPERFAMILY PROTEIN"/>
    <property type="match status" value="1"/>
</dbReference>
<dbReference type="PANTHER" id="PTHR47723">
    <property type="entry name" value="OS05G0353850 PROTEIN"/>
    <property type="match status" value="1"/>
</dbReference>
<sequence>MKQSQSEAQHTDVKDANVSALIEEQGNHWNQALVKAIFSPDEAQCILNIPLPESPLPDLWCWHLAKNGKHTVRSAYHAYINSDASPLTFSPNANSSSGPNPLWKQLWNLRIQPRIKHFLWRCCTGSISTPENLARHGLHNSDPCPLCKDIDSSSPHIFFHCPFATAIWKYAGLYEFLVEFQQPSWHLWIREFISPSFEGPTELIITICYLLWFHRNKSKFDSINMDPHSVVISARRLIKEFQEAQGWPERFSPSLSSHPLFGKPQPGPCIYVDGAISTHNNCAGVGIALLDDRGQFNKGLSKKFIGISNPEEAEFLAFREALFMAHNLSLSHFTIFGDAAFVVLAIHGETICPLQCQDTLSDIHRLKHSLSVAGIYWIPRDANFLAHDFAFFAKNMTSLLKWWSDPTYVHSQLDVFQQS</sequence>
<dbReference type="Gene3D" id="3.30.420.10">
    <property type="entry name" value="Ribonuclease H-like superfamily/Ribonuclease H"/>
    <property type="match status" value="1"/>
</dbReference>
<dbReference type="InterPro" id="IPR026960">
    <property type="entry name" value="RVT-Znf"/>
</dbReference>
<evidence type="ECO:0008006" key="5">
    <source>
        <dbReference type="Google" id="ProtNLM"/>
    </source>
</evidence>
<feature type="domain" description="RNase H type-1" evidence="1">
    <location>
        <begin position="272"/>
        <end position="390"/>
    </location>
</feature>
<keyword evidence="4" id="KW-1185">Reference proteome</keyword>
<organism evidence="3 4">
    <name type="scientific">Rehmannia glutinosa</name>
    <name type="common">Chinese foxglove</name>
    <dbReference type="NCBI Taxonomy" id="99300"/>
    <lineage>
        <taxon>Eukaryota</taxon>
        <taxon>Viridiplantae</taxon>
        <taxon>Streptophyta</taxon>
        <taxon>Embryophyta</taxon>
        <taxon>Tracheophyta</taxon>
        <taxon>Spermatophyta</taxon>
        <taxon>Magnoliopsida</taxon>
        <taxon>eudicotyledons</taxon>
        <taxon>Gunneridae</taxon>
        <taxon>Pentapetalae</taxon>
        <taxon>asterids</taxon>
        <taxon>lamiids</taxon>
        <taxon>Lamiales</taxon>
        <taxon>Orobanchaceae</taxon>
        <taxon>Rehmannieae</taxon>
        <taxon>Rehmannia</taxon>
    </lineage>
</organism>
<dbReference type="InterPro" id="IPR053151">
    <property type="entry name" value="RNase_H-like"/>
</dbReference>
<evidence type="ECO:0000259" key="1">
    <source>
        <dbReference type="Pfam" id="PF13456"/>
    </source>
</evidence>
<name>A0ABR0UIW8_REHGL</name>
<gene>
    <name evidence="3" type="ORF">DH2020_043703</name>
</gene>
<protein>
    <recommendedName>
        <fullName evidence="5">Reverse transcriptase zinc-binding domain</fullName>
    </recommendedName>
</protein>
<dbReference type="SUPFAM" id="SSF53098">
    <property type="entry name" value="Ribonuclease H-like"/>
    <property type="match status" value="1"/>
</dbReference>
<dbReference type="Proteomes" id="UP001318860">
    <property type="component" value="Unassembled WGS sequence"/>
</dbReference>
<dbReference type="Pfam" id="PF13456">
    <property type="entry name" value="RVT_3"/>
    <property type="match status" value="1"/>
</dbReference>
<feature type="domain" description="Reverse transcriptase zinc-binding" evidence="2">
    <location>
        <begin position="98"/>
        <end position="168"/>
    </location>
</feature>
<dbReference type="EMBL" id="JABTTQ020002699">
    <property type="protein sequence ID" value="KAK6122558.1"/>
    <property type="molecule type" value="Genomic_DNA"/>
</dbReference>